<dbReference type="EMBL" id="PYWC01000001">
    <property type="protein sequence ID" value="PWW80890.1"/>
    <property type="molecule type" value="Genomic_DNA"/>
</dbReference>
<keyword evidence="4" id="KW-1185">Reference proteome</keyword>
<keyword evidence="2" id="KW-1133">Transmembrane helix</keyword>
<gene>
    <name evidence="3" type="ORF">C7212DRAFT_307333</name>
</gene>
<dbReference type="OrthoDB" id="5419378at2759"/>
<dbReference type="Proteomes" id="UP000246991">
    <property type="component" value="Unassembled WGS sequence"/>
</dbReference>
<evidence type="ECO:0000313" key="3">
    <source>
        <dbReference type="EMBL" id="PWW80890.1"/>
    </source>
</evidence>
<dbReference type="AlphaFoldDB" id="A0A317T3U3"/>
<feature type="compositionally biased region" description="Pro residues" evidence="1">
    <location>
        <begin position="97"/>
        <end position="108"/>
    </location>
</feature>
<protein>
    <submittedName>
        <fullName evidence="3">Uncharacterized protein</fullName>
    </submittedName>
</protein>
<sequence>MPSSLSKSRLTAGQLAAIITSGVLGSLLVLLSIVFCHRRRANSKPFSFLPTRPRSHPHPQVTTAHQQSWWSRNIEAALNNPQSPISTILPRHYRPKPQTPPYTQPSAPPLRQTYSHTIIPVPPSPSPRSSSSRILALSNTTRSRSRDRISEHTIIEPQPQEALTEISATRLSVATSQTDLSSASCSSSW</sequence>
<feature type="region of interest" description="Disordered" evidence="1">
    <location>
        <begin position="85"/>
        <end position="162"/>
    </location>
</feature>
<evidence type="ECO:0000256" key="1">
    <source>
        <dbReference type="SAM" id="MobiDB-lite"/>
    </source>
</evidence>
<accession>A0A317T3U3</accession>
<keyword evidence="2" id="KW-0472">Membrane</keyword>
<feature type="non-terminal residue" evidence="3">
    <location>
        <position position="189"/>
    </location>
</feature>
<feature type="transmembrane region" description="Helical" evidence="2">
    <location>
        <begin position="12"/>
        <end position="36"/>
    </location>
</feature>
<comment type="caution">
    <text evidence="3">The sequence shown here is derived from an EMBL/GenBank/DDBJ whole genome shotgun (WGS) entry which is preliminary data.</text>
</comment>
<proteinExistence type="predicted"/>
<keyword evidence="2" id="KW-0812">Transmembrane</keyword>
<evidence type="ECO:0000313" key="4">
    <source>
        <dbReference type="Proteomes" id="UP000246991"/>
    </source>
</evidence>
<name>A0A317T3U3_9PEZI</name>
<organism evidence="3 4">
    <name type="scientific">Tuber magnatum</name>
    <name type="common">white Piedmont truffle</name>
    <dbReference type="NCBI Taxonomy" id="42249"/>
    <lineage>
        <taxon>Eukaryota</taxon>
        <taxon>Fungi</taxon>
        <taxon>Dikarya</taxon>
        <taxon>Ascomycota</taxon>
        <taxon>Pezizomycotina</taxon>
        <taxon>Pezizomycetes</taxon>
        <taxon>Pezizales</taxon>
        <taxon>Tuberaceae</taxon>
        <taxon>Tuber</taxon>
    </lineage>
</organism>
<reference evidence="3 4" key="1">
    <citation type="submission" date="2018-03" db="EMBL/GenBank/DDBJ databases">
        <title>Genomes of Pezizomycetes fungi and the evolution of truffles.</title>
        <authorList>
            <person name="Murat C."/>
            <person name="Payen T."/>
            <person name="Noel B."/>
            <person name="Kuo A."/>
            <person name="Martin F.M."/>
        </authorList>
    </citation>
    <scope>NUCLEOTIDE SEQUENCE [LARGE SCALE GENOMIC DNA]</scope>
    <source>
        <strain evidence="3">091103-1</strain>
    </source>
</reference>
<evidence type="ECO:0000256" key="2">
    <source>
        <dbReference type="SAM" id="Phobius"/>
    </source>
</evidence>
<feature type="compositionally biased region" description="Basic and acidic residues" evidence="1">
    <location>
        <begin position="144"/>
        <end position="154"/>
    </location>
</feature>